<dbReference type="PROSITE" id="PS00455">
    <property type="entry name" value="AMP_BINDING"/>
    <property type="match status" value="1"/>
</dbReference>
<accession>A0A9J6DB79</accession>
<dbReference type="AlphaFoldDB" id="A0A9J6DB79"/>
<proteinExistence type="predicted"/>
<evidence type="ECO:0000259" key="2">
    <source>
        <dbReference type="Pfam" id="PF00501"/>
    </source>
</evidence>
<name>A0A9J6DB79_RHIMP</name>
<dbReference type="Proteomes" id="UP000821866">
    <property type="component" value="Chromosome 8"/>
</dbReference>
<dbReference type="Gene3D" id="3.40.50.12780">
    <property type="entry name" value="N-terminal domain of ligase-like"/>
    <property type="match status" value="1"/>
</dbReference>
<reference evidence="3" key="2">
    <citation type="submission" date="2021-09" db="EMBL/GenBank/DDBJ databases">
        <authorList>
            <person name="Jia N."/>
            <person name="Wang J."/>
            <person name="Shi W."/>
            <person name="Du L."/>
            <person name="Sun Y."/>
            <person name="Zhan W."/>
            <person name="Jiang J."/>
            <person name="Wang Q."/>
            <person name="Zhang B."/>
            <person name="Ji P."/>
            <person name="Sakyi L.B."/>
            <person name="Cui X."/>
            <person name="Yuan T."/>
            <person name="Jiang B."/>
            <person name="Yang W."/>
            <person name="Lam T.T.-Y."/>
            <person name="Chang Q."/>
            <person name="Ding S."/>
            <person name="Wang X."/>
            <person name="Zhu J."/>
            <person name="Ruan X."/>
            <person name="Zhao L."/>
            <person name="Wei J."/>
            <person name="Que T."/>
            <person name="Du C."/>
            <person name="Cheng J."/>
            <person name="Dai P."/>
            <person name="Han X."/>
            <person name="Huang E."/>
            <person name="Gao Y."/>
            <person name="Liu J."/>
            <person name="Shao H."/>
            <person name="Ye R."/>
            <person name="Li L."/>
            <person name="Wei W."/>
            <person name="Wang X."/>
            <person name="Wang C."/>
            <person name="Huo Q."/>
            <person name="Li W."/>
            <person name="Guo W."/>
            <person name="Chen H."/>
            <person name="Chen S."/>
            <person name="Zhou L."/>
            <person name="Zhou L."/>
            <person name="Ni X."/>
            <person name="Tian J."/>
            <person name="Zhou Y."/>
            <person name="Sheng Y."/>
            <person name="Liu T."/>
            <person name="Pan Y."/>
            <person name="Xia L."/>
            <person name="Li J."/>
            <person name="Zhao F."/>
            <person name="Cao W."/>
        </authorList>
    </citation>
    <scope>NUCLEOTIDE SEQUENCE</scope>
    <source>
        <strain evidence="3">Rmic-2018</strain>
        <tissue evidence="3">Larvae</tissue>
    </source>
</reference>
<dbReference type="PANTHER" id="PTHR43767:SF1">
    <property type="entry name" value="NONRIBOSOMAL PEPTIDE SYNTHASE PES1 (EUROFUNG)-RELATED"/>
    <property type="match status" value="1"/>
</dbReference>
<dbReference type="EMBL" id="JABSTU010000010">
    <property type="protein sequence ID" value="KAH8019078.1"/>
    <property type="molecule type" value="Genomic_DNA"/>
</dbReference>
<keyword evidence="4" id="KW-1185">Reference proteome</keyword>
<dbReference type="InterPro" id="IPR000873">
    <property type="entry name" value="AMP-dep_synth/lig_dom"/>
</dbReference>
<evidence type="ECO:0000313" key="4">
    <source>
        <dbReference type="Proteomes" id="UP000821866"/>
    </source>
</evidence>
<comment type="caution">
    <text evidence="3">The sequence shown here is derived from an EMBL/GenBank/DDBJ whole genome shotgun (WGS) entry which is preliminary data.</text>
</comment>
<dbReference type="PANTHER" id="PTHR43767">
    <property type="entry name" value="LONG-CHAIN-FATTY-ACID--COA LIGASE"/>
    <property type="match status" value="1"/>
</dbReference>
<evidence type="ECO:0000313" key="3">
    <source>
        <dbReference type="EMBL" id="KAH8019078.1"/>
    </source>
</evidence>
<feature type="region of interest" description="Disordered" evidence="1">
    <location>
        <begin position="1"/>
        <end position="30"/>
    </location>
</feature>
<dbReference type="VEuPathDB" id="VectorBase:LOC119176844"/>
<dbReference type="InterPro" id="IPR042099">
    <property type="entry name" value="ANL_N_sf"/>
</dbReference>
<dbReference type="SUPFAM" id="SSF56801">
    <property type="entry name" value="Acetyl-CoA synthetase-like"/>
    <property type="match status" value="1"/>
</dbReference>
<reference evidence="3" key="1">
    <citation type="journal article" date="2020" name="Cell">
        <title>Large-Scale Comparative Analyses of Tick Genomes Elucidate Their Genetic Diversity and Vector Capacities.</title>
        <authorList>
            <consortium name="Tick Genome and Microbiome Consortium (TIGMIC)"/>
            <person name="Jia N."/>
            <person name="Wang J."/>
            <person name="Shi W."/>
            <person name="Du L."/>
            <person name="Sun Y."/>
            <person name="Zhan W."/>
            <person name="Jiang J.F."/>
            <person name="Wang Q."/>
            <person name="Zhang B."/>
            <person name="Ji P."/>
            <person name="Bell-Sakyi L."/>
            <person name="Cui X.M."/>
            <person name="Yuan T.T."/>
            <person name="Jiang B.G."/>
            <person name="Yang W.F."/>
            <person name="Lam T.T."/>
            <person name="Chang Q.C."/>
            <person name="Ding S.J."/>
            <person name="Wang X.J."/>
            <person name="Zhu J.G."/>
            <person name="Ruan X.D."/>
            <person name="Zhao L."/>
            <person name="Wei J.T."/>
            <person name="Ye R.Z."/>
            <person name="Que T.C."/>
            <person name="Du C.H."/>
            <person name="Zhou Y.H."/>
            <person name="Cheng J.X."/>
            <person name="Dai P.F."/>
            <person name="Guo W.B."/>
            <person name="Han X.H."/>
            <person name="Huang E.J."/>
            <person name="Li L.F."/>
            <person name="Wei W."/>
            <person name="Gao Y.C."/>
            <person name="Liu J.Z."/>
            <person name="Shao H.Z."/>
            <person name="Wang X."/>
            <person name="Wang C.C."/>
            <person name="Yang T.C."/>
            <person name="Huo Q.B."/>
            <person name="Li W."/>
            <person name="Chen H.Y."/>
            <person name="Chen S.E."/>
            <person name="Zhou L.G."/>
            <person name="Ni X.B."/>
            <person name="Tian J.H."/>
            <person name="Sheng Y."/>
            <person name="Liu T."/>
            <person name="Pan Y.S."/>
            <person name="Xia L.Y."/>
            <person name="Li J."/>
            <person name="Zhao F."/>
            <person name="Cao W.C."/>
        </authorList>
    </citation>
    <scope>NUCLEOTIDE SEQUENCE</scope>
    <source>
        <strain evidence="3">Rmic-2018</strain>
    </source>
</reference>
<dbReference type="Pfam" id="PF00501">
    <property type="entry name" value="AMP-binding"/>
    <property type="match status" value="1"/>
</dbReference>
<sequence length="285" mass="30534">MGDGQAQPPPTPKPRETVIQPERLPIKDDDLPDAASSTTFACPEGIDQMNGVKGVCWCGATMHAASANIGMIMEPNIKDGIVYFPNAVCEIPECSLFSFVKNNVEGFRVKTALIDGSKSLSFLDTLSLSGRFAEGFRLHGIRAGDCVLALIPNTADALVATWALTFSGVTVVFPNSQRTDNELQQQVEESGVSYVLTSSAHLNTVRNIDKHHKIKAVILTDRIDGYVSLLDFFVLPCADVEALSPSNTREATAAIGYTSGSTGAPKGVVLTHYSYIASICTFRCG</sequence>
<organism evidence="3 4">
    <name type="scientific">Rhipicephalus microplus</name>
    <name type="common">Cattle tick</name>
    <name type="synonym">Boophilus microplus</name>
    <dbReference type="NCBI Taxonomy" id="6941"/>
    <lineage>
        <taxon>Eukaryota</taxon>
        <taxon>Metazoa</taxon>
        <taxon>Ecdysozoa</taxon>
        <taxon>Arthropoda</taxon>
        <taxon>Chelicerata</taxon>
        <taxon>Arachnida</taxon>
        <taxon>Acari</taxon>
        <taxon>Parasitiformes</taxon>
        <taxon>Ixodida</taxon>
        <taxon>Ixodoidea</taxon>
        <taxon>Ixodidae</taxon>
        <taxon>Rhipicephalinae</taxon>
        <taxon>Rhipicephalus</taxon>
        <taxon>Boophilus</taxon>
    </lineage>
</organism>
<dbReference type="InterPro" id="IPR050237">
    <property type="entry name" value="ATP-dep_AMP-bd_enzyme"/>
</dbReference>
<evidence type="ECO:0000256" key="1">
    <source>
        <dbReference type="SAM" id="MobiDB-lite"/>
    </source>
</evidence>
<dbReference type="InterPro" id="IPR020845">
    <property type="entry name" value="AMP-binding_CS"/>
</dbReference>
<feature type="domain" description="AMP-dependent synthetase/ligase" evidence="2">
    <location>
        <begin position="102"/>
        <end position="282"/>
    </location>
</feature>
<gene>
    <name evidence="3" type="ORF">HPB51_016716</name>
</gene>
<protein>
    <recommendedName>
        <fullName evidence="2">AMP-dependent synthetase/ligase domain-containing protein</fullName>
    </recommendedName>
</protein>